<proteinExistence type="predicted"/>
<sequence>MDGKDKISKQVIETKSITWKVVGRDMLELYNFFTAIISLVEEVPEPLVLLGFIIDLTRDIEGHLLN</sequence>
<reference evidence="1 2" key="1">
    <citation type="submission" date="2024-02" db="EMBL/GenBank/DDBJ databases">
        <title>de novo genome assembly of Solanum bulbocastanum strain 11H21.</title>
        <authorList>
            <person name="Hosaka A.J."/>
        </authorList>
    </citation>
    <scope>NUCLEOTIDE SEQUENCE [LARGE SCALE GENOMIC DNA]</scope>
    <source>
        <tissue evidence="1">Young leaves</tissue>
    </source>
</reference>
<evidence type="ECO:0000313" key="1">
    <source>
        <dbReference type="EMBL" id="KAK6790718.1"/>
    </source>
</evidence>
<dbReference type="AlphaFoldDB" id="A0AAN8TTY8"/>
<dbReference type="Proteomes" id="UP001371456">
    <property type="component" value="Unassembled WGS sequence"/>
</dbReference>
<keyword evidence="2" id="KW-1185">Reference proteome</keyword>
<name>A0AAN8TTY8_SOLBU</name>
<evidence type="ECO:0000313" key="2">
    <source>
        <dbReference type="Proteomes" id="UP001371456"/>
    </source>
</evidence>
<organism evidence="1 2">
    <name type="scientific">Solanum bulbocastanum</name>
    <name type="common">Wild potato</name>
    <dbReference type="NCBI Taxonomy" id="147425"/>
    <lineage>
        <taxon>Eukaryota</taxon>
        <taxon>Viridiplantae</taxon>
        <taxon>Streptophyta</taxon>
        <taxon>Embryophyta</taxon>
        <taxon>Tracheophyta</taxon>
        <taxon>Spermatophyta</taxon>
        <taxon>Magnoliopsida</taxon>
        <taxon>eudicotyledons</taxon>
        <taxon>Gunneridae</taxon>
        <taxon>Pentapetalae</taxon>
        <taxon>asterids</taxon>
        <taxon>lamiids</taxon>
        <taxon>Solanales</taxon>
        <taxon>Solanaceae</taxon>
        <taxon>Solanoideae</taxon>
        <taxon>Solaneae</taxon>
        <taxon>Solanum</taxon>
    </lineage>
</organism>
<dbReference type="SUPFAM" id="SSF55961">
    <property type="entry name" value="Bet v1-like"/>
    <property type="match status" value="1"/>
</dbReference>
<accession>A0AAN8TTY8</accession>
<dbReference type="EMBL" id="JBANQN010000004">
    <property type="protein sequence ID" value="KAK6790718.1"/>
    <property type="molecule type" value="Genomic_DNA"/>
</dbReference>
<protein>
    <submittedName>
        <fullName evidence="1">Uncharacterized protein</fullName>
    </submittedName>
</protein>
<gene>
    <name evidence="1" type="ORF">RDI58_009799</name>
</gene>
<comment type="caution">
    <text evidence="1">The sequence shown here is derived from an EMBL/GenBank/DDBJ whole genome shotgun (WGS) entry which is preliminary data.</text>
</comment>